<dbReference type="GO" id="GO:0046872">
    <property type="term" value="F:metal ion binding"/>
    <property type="evidence" value="ECO:0007669"/>
    <property type="project" value="UniProtKB-KW"/>
</dbReference>
<evidence type="ECO:0000313" key="14">
    <source>
        <dbReference type="EMBL" id="THU53243.1"/>
    </source>
</evidence>
<dbReference type="FunFam" id="1.20.120.1770:FF:000001">
    <property type="entry name" value="Cytochrome b reductase 1"/>
    <property type="match status" value="1"/>
</dbReference>
<proteinExistence type="predicted"/>
<dbReference type="GO" id="GO:0016491">
    <property type="term" value="F:oxidoreductase activity"/>
    <property type="evidence" value="ECO:0007669"/>
    <property type="project" value="InterPro"/>
</dbReference>
<evidence type="ECO:0000313" key="15">
    <source>
        <dbReference type="Proteomes" id="UP000317650"/>
    </source>
</evidence>
<protein>
    <recommendedName>
        <fullName evidence="13">Cytochrome b561 domain-containing protein</fullName>
    </recommendedName>
</protein>
<evidence type="ECO:0000256" key="6">
    <source>
        <dbReference type="ARBA" id="ARBA00022723"/>
    </source>
</evidence>
<evidence type="ECO:0000256" key="9">
    <source>
        <dbReference type="ARBA" id="ARBA00023004"/>
    </source>
</evidence>
<dbReference type="InterPro" id="IPR043205">
    <property type="entry name" value="CYB561/CYBRD1-like"/>
</dbReference>
<evidence type="ECO:0000256" key="7">
    <source>
        <dbReference type="ARBA" id="ARBA00022982"/>
    </source>
</evidence>
<dbReference type="CDD" id="cd08766">
    <property type="entry name" value="Cyt_b561_ACYB-1_like"/>
    <property type="match status" value="1"/>
</dbReference>
<evidence type="ECO:0000256" key="5">
    <source>
        <dbReference type="ARBA" id="ARBA00022692"/>
    </source>
</evidence>
<dbReference type="InterPro" id="IPR006593">
    <property type="entry name" value="Cyt_b561/ferric_Rdtase_TM"/>
</dbReference>
<feature type="transmembrane region" description="Helical" evidence="12">
    <location>
        <begin position="149"/>
        <end position="168"/>
    </location>
</feature>
<evidence type="ECO:0000256" key="8">
    <source>
        <dbReference type="ARBA" id="ARBA00022989"/>
    </source>
</evidence>
<evidence type="ECO:0000256" key="10">
    <source>
        <dbReference type="ARBA" id="ARBA00023136"/>
    </source>
</evidence>
<dbReference type="PROSITE" id="PS50939">
    <property type="entry name" value="CYTOCHROME_B561"/>
    <property type="match status" value="1"/>
</dbReference>
<feature type="domain" description="Cytochrome b561" evidence="13">
    <location>
        <begin position="39"/>
        <end position="235"/>
    </location>
</feature>
<evidence type="ECO:0000256" key="1">
    <source>
        <dbReference type="ARBA" id="ARBA00001970"/>
    </source>
</evidence>
<feature type="transmembrane region" description="Helical" evidence="12">
    <location>
        <begin position="39"/>
        <end position="56"/>
    </location>
</feature>
<dbReference type="GO" id="GO:0016020">
    <property type="term" value="C:membrane"/>
    <property type="evidence" value="ECO:0007669"/>
    <property type="project" value="UniProtKB-SubCell"/>
</dbReference>
<evidence type="ECO:0000256" key="12">
    <source>
        <dbReference type="SAM" id="Phobius"/>
    </source>
</evidence>
<keyword evidence="6" id="KW-0479">Metal-binding</keyword>
<keyword evidence="9" id="KW-0408">Iron</keyword>
<keyword evidence="4" id="KW-0349">Heme</keyword>
<sequence>MRRAELRHRRRSPCNERPLDAMPNTVKPAFLVTAHVTKVAHVLAFTVFVLVLAWVLHFRGGAARLHSDDPNLIFNVHPLVMCMGFILVIGEGIMAYKTIPARKETQKFVHLMLQLVALGLGILGIYAAFKYHSANTMPDMLSLHSWLGMLTICLFGLQWLFGFVNFWFLKASEPTRILLLPLHVSAGLAIFLLTVCTAETGFVQIDAAPGAESRLINFTGLFILLFAVAVSISVALPRVSI</sequence>
<comment type="cofactor">
    <cofactor evidence="1">
        <name>heme b</name>
        <dbReference type="ChEBI" id="CHEBI:60344"/>
    </cofactor>
</comment>
<evidence type="ECO:0000259" key="13">
    <source>
        <dbReference type="PROSITE" id="PS50939"/>
    </source>
</evidence>
<dbReference type="PANTHER" id="PTHR10106">
    <property type="entry name" value="CYTOCHROME B561-RELATED"/>
    <property type="match status" value="1"/>
</dbReference>
<evidence type="ECO:0000256" key="4">
    <source>
        <dbReference type="ARBA" id="ARBA00022617"/>
    </source>
</evidence>
<reference evidence="14 15" key="1">
    <citation type="journal article" date="2019" name="Nat. Plants">
        <title>Genome sequencing of Musa balbisiana reveals subgenome evolution and function divergence in polyploid bananas.</title>
        <authorList>
            <person name="Yao X."/>
        </authorList>
    </citation>
    <scope>NUCLEOTIDE SEQUENCE [LARGE SCALE GENOMIC DNA]</scope>
    <source>
        <strain evidence="15">cv. DH-PKW</strain>
        <tissue evidence="14">Leaves</tissue>
    </source>
</reference>
<keyword evidence="15" id="KW-1185">Reference proteome</keyword>
<keyword evidence="7" id="KW-0249">Electron transport</keyword>
<comment type="caution">
    <text evidence="14">The sequence shown here is derived from an EMBL/GenBank/DDBJ whole genome shotgun (WGS) entry which is preliminary data.</text>
</comment>
<dbReference type="EMBL" id="PYDT01000008">
    <property type="protein sequence ID" value="THU53243.1"/>
    <property type="molecule type" value="Genomic_DNA"/>
</dbReference>
<dbReference type="Pfam" id="PF03188">
    <property type="entry name" value="Cytochrom_B561"/>
    <property type="match status" value="1"/>
</dbReference>
<feature type="transmembrane region" description="Helical" evidence="12">
    <location>
        <begin position="180"/>
        <end position="203"/>
    </location>
</feature>
<feature type="transmembrane region" description="Helical" evidence="12">
    <location>
        <begin position="108"/>
        <end position="129"/>
    </location>
</feature>
<evidence type="ECO:0000256" key="3">
    <source>
        <dbReference type="ARBA" id="ARBA00022448"/>
    </source>
</evidence>
<evidence type="ECO:0000256" key="2">
    <source>
        <dbReference type="ARBA" id="ARBA00004141"/>
    </source>
</evidence>
<keyword evidence="5 12" id="KW-0812">Transmembrane</keyword>
<accession>A0A4S8IWN5</accession>
<keyword evidence="8 12" id="KW-1133">Transmembrane helix</keyword>
<feature type="transmembrane region" description="Helical" evidence="12">
    <location>
        <begin position="76"/>
        <end position="96"/>
    </location>
</feature>
<gene>
    <name evidence="14" type="ORF">C4D60_Mb10t12380</name>
</gene>
<evidence type="ECO:0000256" key="11">
    <source>
        <dbReference type="ARBA" id="ARBA00053762"/>
    </source>
</evidence>
<dbReference type="AlphaFoldDB" id="A0A4S8IWN5"/>
<dbReference type="Proteomes" id="UP000317650">
    <property type="component" value="Chromosome 10"/>
</dbReference>
<comment type="function">
    <text evidence="11">Two-heme-containing cytochrome. Catalyzes ascorbate-dependent trans-membrane electron transfer by utilizing a concerted H(+)/e(-) transfer mechanism.</text>
</comment>
<name>A0A4S8IWN5_MUSBA</name>
<dbReference type="Gene3D" id="1.20.120.1770">
    <property type="match status" value="1"/>
</dbReference>
<feature type="transmembrane region" description="Helical" evidence="12">
    <location>
        <begin position="215"/>
        <end position="236"/>
    </location>
</feature>
<dbReference type="STRING" id="52838.A0A4S8IWN5"/>
<keyword evidence="3" id="KW-0813">Transport</keyword>
<comment type="subcellular location">
    <subcellularLocation>
        <location evidence="2">Membrane</location>
        <topology evidence="2">Multi-pass membrane protein</topology>
    </subcellularLocation>
</comment>
<dbReference type="SMART" id="SM00665">
    <property type="entry name" value="B561"/>
    <property type="match status" value="1"/>
</dbReference>
<dbReference type="PANTHER" id="PTHR10106:SF43">
    <property type="entry name" value="CYTOCHROME B561 FAMILY PROTEIN, EXPRESSED"/>
    <property type="match status" value="1"/>
</dbReference>
<keyword evidence="10 12" id="KW-0472">Membrane</keyword>
<organism evidence="14 15">
    <name type="scientific">Musa balbisiana</name>
    <name type="common">Banana</name>
    <dbReference type="NCBI Taxonomy" id="52838"/>
    <lineage>
        <taxon>Eukaryota</taxon>
        <taxon>Viridiplantae</taxon>
        <taxon>Streptophyta</taxon>
        <taxon>Embryophyta</taxon>
        <taxon>Tracheophyta</taxon>
        <taxon>Spermatophyta</taxon>
        <taxon>Magnoliopsida</taxon>
        <taxon>Liliopsida</taxon>
        <taxon>Zingiberales</taxon>
        <taxon>Musaceae</taxon>
        <taxon>Musa</taxon>
    </lineage>
</organism>